<comment type="caution">
    <text evidence="1">The sequence shown here is derived from an EMBL/GenBank/DDBJ whole genome shotgun (WGS) entry which is preliminary data.</text>
</comment>
<accession>A0AAV9SGA5</accession>
<evidence type="ECO:0000313" key="1">
    <source>
        <dbReference type="EMBL" id="KAK5619839.1"/>
    </source>
</evidence>
<dbReference type="AlphaFoldDB" id="A0AAV9SGA5"/>
<dbReference type="Proteomes" id="UP001311232">
    <property type="component" value="Unassembled WGS sequence"/>
</dbReference>
<protein>
    <submittedName>
        <fullName evidence="1">Uncharacterized protein</fullName>
    </submittedName>
</protein>
<name>A0AAV9SGA5_9TELE</name>
<proteinExistence type="predicted"/>
<organism evidence="1 2">
    <name type="scientific">Crenichthys baileyi</name>
    <name type="common">White River springfish</name>
    <dbReference type="NCBI Taxonomy" id="28760"/>
    <lineage>
        <taxon>Eukaryota</taxon>
        <taxon>Metazoa</taxon>
        <taxon>Chordata</taxon>
        <taxon>Craniata</taxon>
        <taxon>Vertebrata</taxon>
        <taxon>Euteleostomi</taxon>
        <taxon>Actinopterygii</taxon>
        <taxon>Neopterygii</taxon>
        <taxon>Teleostei</taxon>
        <taxon>Neoteleostei</taxon>
        <taxon>Acanthomorphata</taxon>
        <taxon>Ovalentaria</taxon>
        <taxon>Atherinomorphae</taxon>
        <taxon>Cyprinodontiformes</taxon>
        <taxon>Goodeidae</taxon>
        <taxon>Crenichthys</taxon>
    </lineage>
</organism>
<sequence length="76" mass="8437">MKTSFSLSSALCSSGKEYITTGRPDAALLLGWILRLLAQIYSAYPEPEPKMEKQLLVRMLHQSGIDSQKTVKALKP</sequence>
<dbReference type="EMBL" id="JAHHUM010000438">
    <property type="protein sequence ID" value="KAK5619839.1"/>
    <property type="molecule type" value="Genomic_DNA"/>
</dbReference>
<evidence type="ECO:0000313" key="2">
    <source>
        <dbReference type="Proteomes" id="UP001311232"/>
    </source>
</evidence>
<reference evidence="1 2" key="1">
    <citation type="submission" date="2021-06" db="EMBL/GenBank/DDBJ databases">
        <authorList>
            <person name="Palmer J.M."/>
        </authorList>
    </citation>
    <scope>NUCLEOTIDE SEQUENCE [LARGE SCALE GENOMIC DNA]</scope>
    <source>
        <strain evidence="1 2">MEX-2019</strain>
        <tissue evidence="1">Muscle</tissue>
    </source>
</reference>
<gene>
    <name evidence="1" type="ORF">CRENBAI_006537</name>
</gene>
<keyword evidence="2" id="KW-1185">Reference proteome</keyword>